<protein>
    <recommendedName>
        <fullName evidence="4">Variable surface lipoprotein</fullName>
    </recommendedName>
</protein>
<reference evidence="2 3" key="1">
    <citation type="submission" date="2019-06" db="EMBL/GenBank/DDBJ databases">
        <title>Mycoplasma sp. 2F1A isolated from ostrich.</title>
        <authorList>
            <person name="Spergser J."/>
        </authorList>
    </citation>
    <scope>NUCLEOTIDE SEQUENCE [LARGE SCALE GENOMIC DNA]</scope>
    <source>
        <strain evidence="2 3">2F1A</strain>
    </source>
</reference>
<dbReference type="Proteomes" id="UP000305457">
    <property type="component" value="Chromosome"/>
</dbReference>
<dbReference type="RefSeq" id="WP_139592248.1">
    <property type="nucleotide sequence ID" value="NZ_CP040825.1"/>
</dbReference>
<keyword evidence="1" id="KW-0732">Signal</keyword>
<accession>A0A5B7XVC3</accession>
<dbReference type="EMBL" id="CP040825">
    <property type="protein sequence ID" value="QCZ36766.1"/>
    <property type="molecule type" value="Genomic_DNA"/>
</dbReference>
<dbReference type="KEGG" id="mnh:FG904_01935"/>
<dbReference type="AlphaFoldDB" id="A0A5B7XVC3"/>
<organism evidence="2 3">
    <name type="scientific">Mycoplasma nasistruthionis</name>
    <dbReference type="NCBI Taxonomy" id="353852"/>
    <lineage>
        <taxon>Bacteria</taxon>
        <taxon>Bacillati</taxon>
        <taxon>Mycoplasmatota</taxon>
        <taxon>Mollicutes</taxon>
        <taxon>Mycoplasmataceae</taxon>
        <taxon>Mycoplasma</taxon>
    </lineage>
</organism>
<feature type="signal peptide" evidence="1">
    <location>
        <begin position="1"/>
        <end position="19"/>
    </location>
</feature>
<name>A0A5B7XVC3_9MOLU</name>
<sequence length="324" mass="37595">MSRKIFLFTPILAVSPALVAVACNNSQNQVETSSSRQGFLNKIIQTKLEAIPETFKTYQEFKKEINADVNKSLTNNQVANIQERFNDFIKLNNVLTTLKNHRKTLGASINTITFTSFKQKALFSQNNLDTLLVSFFQAFNNSTVKELITKTSEFNLKFEKNIQTIEKANQNINKINVWNQNLFALFSDTSHLHNWSDLEKEKLLTIFLVKLKSNINKSWNNYQNAPEIAFYQKDFVGYFQTQQTNFDDINNFLKLLLYIFKNHNDLFKNMVLKMTEVAEKNESNKEVAESVLNQYNKFFNFDSTLFTNSQHSIESFIQSLSESN</sequence>
<gene>
    <name evidence="2" type="ORF">FG904_01935</name>
</gene>
<proteinExistence type="predicted"/>
<evidence type="ECO:0000313" key="3">
    <source>
        <dbReference type="Proteomes" id="UP000305457"/>
    </source>
</evidence>
<dbReference type="PROSITE" id="PS51257">
    <property type="entry name" value="PROKAR_LIPOPROTEIN"/>
    <property type="match status" value="1"/>
</dbReference>
<evidence type="ECO:0000313" key="2">
    <source>
        <dbReference type="EMBL" id="QCZ36766.1"/>
    </source>
</evidence>
<feature type="chain" id="PRO_5022860785" description="Variable surface lipoprotein" evidence="1">
    <location>
        <begin position="20"/>
        <end position="324"/>
    </location>
</feature>
<evidence type="ECO:0008006" key="4">
    <source>
        <dbReference type="Google" id="ProtNLM"/>
    </source>
</evidence>
<evidence type="ECO:0000256" key="1">
    <source>
        <dbReference type="SAM" id="SignalP"/>
    </source>
</evidence>